<proteinExistence type="predicted"/>
<gene>
    <name evidence="2" type="ORF">EGT74_19300</name>
</gene>
<evidence type="ECO:0000313" key="3">
    <source>
        <dbReference type="Proteomes" id="UP000278351"/>
    </source>
</evidence>
<feature type="domain" description="HTH cro/C1-type" evidence="1">
    <location>
        <begin position="91"/>
        <end position="135"/>
    </location>
</feature>
<reference evidence="2 3" key="1">
    <citation type="submission" date="2018-11" db="EMBL/GenBank/DDBJ databases">
        <title>Chitinophaga lutea sp.nov., isolate from arsenic contaminated soil.</title>
        <authorList>
            <person name="Zong Y."/>
        </authorList>
    </citation>
    <scope>NUCLEOTIDE SEQUENCE [LARGE SCALE GENOMIC DNA]</scope>
    <source>
        <strain evidence="2 3">ZY74</strain>
    </source>
</reference>
<evidence type="ECO:0000313" key="2">
    <source>
        <dbReference type="EMBL" id="RPE09158.1"/>
    </source>
</evidence>
<sequence length="181" mass="21761">MKTVHSMKSLKNIEKELTPKEIAESLIFPDTRSPKQREALLEAYSEHRKKGSAKQSEKAKLIALLLQLKFLIEDYIASDKFNKELYFGYFLKEYIQRLEKKNKEFAQEIDVDPAELSQIINRHRKPTEKLIFRLEIHSNRNFPALLWFKILEKERAYELQHNRNIIEDEKRHVKQRLEFSF</sequence>
<dbReference type="Proteomes" id="UP000278351">
    <property type="component" value="Unassembled WGS sequence"/>
</dbReference>
<dbReference type="EMBL" id="RPDH01000002">
    <property type="protein sequence ID" value="RPE09158.1"/>
    <property type="molecule type" value="Genomic_DNA"/>
</dbReference>
<dbReference type="SUPFAM" id="SSF47413">
    <property type="entry name" value="lambda repressor-like DNA-binding domains"/>
    <property type="match status" value="1"/>
</dbReference>
<comment type="caution">
    <text evidence="2">The sequence shown here is derived from an EMBL/GenBank/DDBJ whole genome shotgun (WGS) entry which is preliminary data.</text>
</comment>
<accession>A0A3N4PNI0</accession>
<dbReference type="GO" id="GO:0003677">
    <property type="term" value="F:DNA binding"/>
    <property type="evidence" value="ECO:0007669"/>
    <property type="project" value="InterPro"/>
</dbReference>
<keyword evidence="3" id="KW-1185">Reference proteome</keyword>
<organism evidence="2 3">
    <name type="scientific">Chitinophaga lutea</name>
    <dbReference type="NCBI Taxonomy" id="2488634"/>
    <lineage>
        <taxon>Bacteria</taxon>
        <taxon>Pseudomonadati</taxon>
        <taxon>Bacteroidota</taxon>
        <taxon>Chitinophagia</taxon>
        <taxon>Chitinophagales</taxon>
        <taxon>Chitinophagaceae</taxon>
        <taxon>Chitinophaga</taxon>
    </lineage>
</organism>
<dbReference type="Gene3D" id="1.10.260.40">
    <property type="entry name" value="lambda repressor-like DNA-binding domains"/>
    <property type="match status" value="1"/>
</dbReference>
<dbReference type="InterPro" id="IPR010982">
    <property type="entry name" value="Lambda_DNA-bd_dom_sf"/>
</dbReference>
<protein>
    <recommendedName>
        <fullName evidence="1">HTH cro/C1-type domain-containing protein</fullName>
    </recommendedName>
</protein>
<name>A0A3N4PNI0_9BACT</name>
<dbReference type="InterPro" id="IPR001387">
    <property type="entry name" value="Cro/C1-type_HTH"/>
</dbReference>
<dbReference type="AlphaFoldDB" id="A0A3N4PNI0"/>
<evidence type="ECO:0000259" key="1">
    <source>
        <dbReference type="Pfam" id="PF01381"/>
    </source>
</evidence>
<dbReference type="Pfam" id="PF01381">
    <property type="entry name" value="HTH_3"/>
    <property type="match status" value="1"/>
</dbReference>